<dbReference type="SFLD" id="SFLDG01129">
    <property type="entry name" value="C1.5:_HAD__Beta-PGM__Phosphata"/>
    <property type="match status" value="1"/>
</dbReference>
<protein>
    <submittedName>
        <fullName evidence="2">DUMP phosphatase</fullName>
    </submittedName>
</protein>
<gene>
    <name evidence="2" type="ORF">TFUB20_02598</name>
</gene>
<dbReference type="AlphaFoldDB" id="A0A1D3UWW9"/>
<dbReference type="SUPFAM" id="SSF56784">
    <property type="entry name" value="HAD-like"/>
    <property type="match status" value="1"/>
</dbReference>
<organism evidence="2 3">
    <name type="scientific">Tannerella forsythia</name>
    <name type="common">Bacteroides forsythus</name>
    <dbReference type="NCBI Taxonomy" id="28112"/>
    <lineage>
        <taxon>Bacteria</taxon>
        <taxon>Pseudomonadati</taxon>
        <taxon>Bacteroidota</taxon>
        <taxon>Bacteroidia</taxon>
        <taxon>Bacteroidales</taxon>
        <taxon>Tannerellaceae</taxon>
        <taxon>Tannerella</taxon>
    </lineage>
</organism>
<dbReference type="SFLD" id="SFLDS00003">
    <property type="entry name" value="Haloacid_Dehalogenase"/>
    <property type="match status" value="1"/>
</dbReference>
<keyword evidence="1" id="KW-0378">Hydrolase</keyword>
<dbReference type="NCBIfam" id="TIGR01549">
    <property type="entry name" value="HAD-SF-IA-v1"/>
    <property type="match status" value="1"/>
</dbReference>
<evidence type="ECO:0000313" key="3">
    <source>
        <dbReference type="Proteomes" id="UP000182057"/>
    </source>
</evidence>
<proteinExistence type="predicted"/>
<dbReference type="InterPro" id="IPR023214">
    <property type="entry name" value="HAD_sf"/>
</dbReference>
<accession>A0A1D3UWW9</accession>
<dbReference type="EMBL" id="FMMM01000082">
    <property type="protein sequence ID" value="SCQ24627.1"/>
    <property type="molecule type" value="Genomic_DNA"/>
</dbReference>
<dbReference type="Pfam" id="PF00702">
    <property type="entry name" value="Hydrolase"/>
    <property type="match status" value="1"/>
</dbReference>
<dbReference type="PRINTS" id="PR00413">
    <property type="entry name" value="HADHALOGNASE"/>
</dbReference>
<evidence type="ECO:0000256" key="1">
    <source>
        <dbReference type="ARBA" id="ARBA00022801"/>
    </source>
</evidence>
<evidence type="ECO:0000313" key="2">
    <source>
        <dbReference type="EMBL" id="SCQ24627.1"/>
    </source>
</evidence>
<dbReference type="PANTHER" id="PTHR43316">
    <property type="entry name" value="HYDROLASE, HALOACID DELAHOGENASE-RELATED"/>
    <property type="match status" value="1"/>
</dbReference>
<dbReference type="RefSeq" id="WP_074450292.1">
    <property type="nucleotide sequence ID" value="NZ_CAUTOH010000023.1"/>
</dbReference>
<dbReference type="InterPro" id="IPR051540">
    <property type="entry name" value="S-2-haloacid_dehalogenase"/>
</dbReference>
<sequence>MINIKTIQGIVFDYGGTIDSNGLHWAEVIWQAYQAEAVPVTKDVFRQAYVYAERTMGQLPLVKPEHTFADMMRIKTDLQIEWLRENRYLSDMEASRELKRSLAGRCYTFAARSTAAARPVIEVLADSYPLVMVSNFYGNLRTVLKDFRLDAYFPLLIESATVGVRKPDPQIFRLGISALNIPAAHIAVIGDSYDKDIVPAAAVGCHTVWLKNIGWKEYAGNETADAVISDFSELKTVFNLSSS</sequence>
<reference evidence="2 3" key="1">
    <citation type="submission" date="2016-09" db="EMBL/GenBank/DDBJ databases">
        <authorList>
            <person name="Capua I."/>
            <person name="De Benedictis P."/>
            <person name="Joannis T."/>
            <person name="Lombin L.H."/>
            <person name="Cattoli G."/>
        </authorList>
    </citation>
    <scope>NUCLEOTIDE SEQUENCE [LARGE SCALE GENOMIC DNA]</scope>
    <source>
        <strain evidence="2 3">UB20</strain>
    </source>
</reference>
<dbReference type="InterPro" id="IPR006439">
    <property type="entry name" value="HAD-SF_hydro_IA"/>
</dbReference>
<dbReference type="GO" id="GO:0016787">
    <property type="term" value="F:hydrolase activity"/>
    <property type="evidence" value="ECO:0007669"/>
    <property type="project" value="UniProtKB-KW"/>
</dbReference>
<dbReference type="OrthoDB" id="9797415at2"/>
<name>A0A1D3UWW9_TANFO</name>
<dbReference type="InterPro" id="IPR036412">
    <property type="entry name" value="HAD-like_sf"/>
</dbReference>
<dbReference type="Gene3D" id="1.20.120.1600">
    <property type="match status" value="1"/>
</dbReference>
<dbReference type="Proteomes" id="UP000182057">
    <property type="component" value="Unassembled WGS sequence"/>
</dbReference>
<dbReference type="Gene3D" id="3.40.50.1000">
    <property type="entry name" value="HAD superfamily/HAD-like"/>
    <property type="match status" value="1"/>
</dbReference>